<sequence length="372" mass="43580">MQDLGILEMIFGYITGQDFICMMEDYCDVYRQFSRGLTSYYENWTKRIQHQNTLCSYNTTKRAQLNTIKIAKELATIEDRRIQNIQQVINKYKQIVNDTYISSRIGLHQHRRTKEFKKQFKEAYQILNECKTKLDDFKNELKKAQDELRKADSACEIVFSNFQTTDKVRTRATETQTKRRDNVKKINDQISLFEDKHQQAKKTYRHKAKAIFYECQKEEEHRLDLIKDTLSDFCQAIKIDEQADLDKIYTNLAHHIQTKQNSFDDLMFWAQCYGVIDQINTHDDLSTSITKTSTIKKQLTIVEEPSIIGSPIMTKKSDKKVQEQIYPAIPNDIEEEETTKTKITKKNNKSVNSKQKTAETTESNTANILASV</sequence>
<dbReference type="EMBL" id="CAJNOQ010001506">
    <property type="protein sequence ID" value="CAF0899699.1"/>
    <property type="molecule type" value="Genomic_DNA"/>
</dbReference>
<dbReference type="Proteomes" id="UP000681722">
    <property type="component" value="Unassembled WGS sequence"/>
</dbReference>
<protein>
    <recommendedName>
        <fullName evidence="6">F-BAR domain-containing protein</fullName>
    </recommendedName>
</protein>
<evidence type="ECO:0000313" key="3">
    <source>
        <dbReference type="EMBL" id="CAF0899699.1"/>
    </source>
</evidence>
<accession>A0A813ZIH0</accession>
<dbReference type="EMBL" id="CAJOBC010001506">
    <property type="protein sequence ID" value="CAF3682395.1"/>
    <property type="molecule type" value="Genomic_DNA"/>
</dbReference>
<dbReference type="SUPFAM" id="SSF103657">
    <property type="entry name" value="BAR/IMD domain-like"/>
    <property type="match status" value="1"/>
</dbReference>
<evidence type="ECO:0000313" key="5">
    <source>
        <dbReference type="Proteomes" id="UP000663829"/>
    </source>
</evidence>
<evidence type="ECO:0000256" key="2">
    <source>
        <dbReference type="SAM" id="MobiDB-lite"/>
    </source>
</evidence>
<keyword evidence="5" id="KW-1185">Reference proteome</keyword>
<organism evidence="3 5">
    <name type="scientific">Didymodactylos carnosus</name>
    <dbReference type="NCBI Taxonomy" id="1234261"/>
    <lineage>
        <taxon>Eukaryota</taxon>
        <taxon>Metazoa</taxon>
        <taxon>Spiralia</taxon>
        <taxon>Gnathifera</taxon>
        <taxon>Rotifera</taxon>
        <taxon>Eurotatoria</taxon>
        <taxon>Bdelloidea</taxon>
        <taxon>Philodinida</taxon>
        <taxon>Philodinidae</taxon>
        <taxon>Didymodactylos</taxon>
    </lineage>
</organism>
<feature type="region of interest" description="Disordered" evidence="2">
    <location>
        <begin position="337"/>
        <end position="372"/>
    </location>
</feature>
<feature type="coiled-coil region" evidence="1">
    <location>
        <begin position="127"/>
        <end position="154"/>
    </location>
</feature>
<dbReference type="AlphaFoldDB" id="A0A813ZIH0"/>
<evidence type="ECO:0000313" key="4">
    <source>
        <dbReference type="EMBL" id="CAF3682395.1"/>
    </source>
</evidence>
<name>A0A813ZIH0_9BILA</name>
<evidence type="ECO:0000256" key="1">
    <source>
        <dbReference type="SAM" id="Coils"/>
    </source>
</evidence>
<feature type="compositionally biased region" description="Polar residues" evidence="2">
    <location>
        <begin position="349"/>
        <end position="372"/>
    </location>
</feature>
<proteinExistence type="predicted"/>
<reference evidence="3" key="1">
    <citation type="submission" date="2021-02" db="EMBL/GenBank/DDBJ databases">
        <authorList>
            <person name="Nowell W R."/>
        </authorList>
    </citation>
    <scope>NUCLEOTIDE SEQUENCE</scope>
</reference>
<dbReference type="Proteomes" id="UP000663829">
    <property type="component" value="Unassembled WGS sequence"/>
</dbReference>
<gene>
    <name evidence="3" type="ORF">GPM918_LOCUS8568</name>
    <name evidence="4" type="ORF">SRO942_LOCUS8568</name>
</gene>
<dbReference type="OrthoDB" id="10000354at2759"/>
<dbReference type="InterPro" id="IPR027267">
    <property type="entry name" value="AH/BAR_dom_sf"/>
</dbReference>
<keyword evidence="1" id="KW-0175">Coiled coil</keyword>
<evidence type="ECO:0008006" key="6">
    <source>
        <dbReference type="Google" id="ProtNLM"/>
    </source>
</evidence>
<dbReference type="Gene3D" id="1.20.1270.60">
    <property type="entry name" value="Arfaptin homology (AH) domain/BAR domain"/>
    <property type="match status" value="1"/>
</dbReference>
<comment type="caution">
    <text evidence="3">The sequence shown here is derived from an EMBL/GenBank/DDBJ whole genome shotgun (WGS) entry which is preliminary data.</text>
</comment>